<evidence type="ECO:0000313" key="3">
    <source>
        <dbReference type="EMBL" id="OLP07228.1"/>
    </source>
</evidence>
<sequence length="1281" mass="139277">MHLLATRPGGYVEDDGLGVVRVAQTPGDIVVLSAADTTLSLLADAVASLGASFPTVRLANLMWLRQPASMDLYVDEVLRHARVVIIDHLGAPSDWAYVVEQAMERAQERGQWLAMFSGDFSEDPQLLIRSTAPQDDSRHLWRCLREGGRDNARNFFQFIGHTVFGLGARPVAAVVLPPALVYQPQLDQAAWLSGAPVALLVFYRAHYESGNTGLFDAMLAALSQVGVNGVAVAVDSLKNSASFALLQQVAAQHRVAVVLNATSFAVAALGGDDDAPGLPSASLANRIAGDAPVLQLITAGCSHEQWQADPHGLAPRDLAMQVVLPEVDGRIGTRAISFKALAWRCERAEVDVVRYEPEPERIAFVAELARRWCVLRDKPNAAKRVALILANYPNDDSRLANGVGLDTPASTVLILQALRDTGYATGTLPENSDALMAELVRGVTNNLDANGARPAGQSLAIVDYLADFHTLPAESQAAVNALWGLPEQDTMVRAGRFMVSGQRYGNVFVGNQPARGRDLDLVATYHDADLVPTHNYLAFYFWLRRDFAVDAVVHVGKHGNLEWLPGKSVALGAACWPDAILGPLPHLYPFIVNDPGEGSQAKRRTQAVIIDHLMPAMSRAETYGPLQALERQMDEYYEALSLDPRRAKLLRVSILEGVLANSLHRELGFEKPADDAAREALLLRLDAYLCEIKESQIRDGLHILGCSPQGRQRTDTLVALARFPGGRGPGQGSLLAVLAQDLGLSTVLGFDPLSPEWALPWQGPRPDELQQLSDQPWRHAGHTRERLELLAAQLVSSTLEYGHALDALTWPCSAPVLQRICQTLRPRLDACGPNEMAQLLRGLSGCFVPPGPSGAPTRGRPDVLPTGRNFYSVDTRAVPTPTAYLMGAKAADRLVERHLQDHGNYPQSVGLSVWGTSTMRTGGEDIGQAFSLLGVRPKWAAGSTRVVDVEILPMTLKNRPRIDVTLRVSGFFRDAFPNVIDLFDTAVRAVAAISEEDEPDSVNPIRARVLRETAQAQADGVGETEAQRASTWRVFGPRPGGYGAGLQELIGSGNWTDSGDLAQAYLRAGAFAYGQDEHGSAARGAFEQRLASVDAVLQNQDNREHDILDSDDYYQFQGGMAAAVEHLSGLPAALYHGDFSVPGAPRIRTLGEEVARVVRSRAVNPKWLDGMKRHGYKGAFEIAATVDYLFAFDATTGVVGDHQYALLADAYVHDGDTRAFLQQHNPQALRGIGERLLEAMRRGLWAEPGDHRPRIEDHLLALEQQLESCEDMTFLNKDIAP</sequence>
<feature type="domain" description="CobN/magnesium chelatase" evidence="2">
    <location>
        <begin position="141"/>
        <end position="1249"/>
    </location>
</feature>
<dbReference type="PANTHER" id="PTHR44119:SF4">
    <property type="entry name" value="AEROBIC COBALTOCHELATASE SUBUNIT COBN"/>
    <property type="match status" value="1"/>
</dbReference>
<evidence type="ECO:0000259" key="2">
    <source>
        <dbReference type="Pfam" id="PF02514"/>
    </source>
</evidence>
<keyword evidence="4" id="KW-1185">Reference proteome</keyword>
<name>A0A1Q8YGP0_9BURK</name>
<dbReference type="STRING" id="81479.RA876_02025"/>
<comment type="caution">
    <text evidence="3">The sequence shown here is derived from an EMBL/GenBank/DDBJ whole genome shotgun (WGS) entry which is preliminary data.</text>
</comment>
<dbReference type="InterPro" id="IPR011953">
    <property type="entry name" value="Cobalto_CobN"/>
</dbReference>
<dbReference type="EC" id="6.6.1.2" evidence="1"/>
<dbReference type="EMBL" id="MSYM01000009">
    <property type="protein sequence ID" value="OLP07228.1"/>
    <property type="molecule type" value="Genomic_DNA"/>
</dbReference>
<evidence type="ECO:0000313" key="4">
    <source>
        <dbReference type="Proteomes" id="UP000185911"/>
    </source>
</evidence>
<accession>A0A1Q8YGP0</accession>
<dbReference type="CDD" id="cd10150">
    <property type="entry name" value="CobN_like"/>
    <property type="match status" value="1"/>
</dbReference>
<protein>
    <recommendedName>
        <fullName evidence="1">Cobaltochelatase subunit CobN</fullName>
        <ecNumber evidence="1">6.6.1.2</ecNumber>
    </recommendedName>
</protein>
<dbReference type="GO" id="GO:0051116">
    <property type="term" value="F:cobaltochelatase activity"/>
    <property type="evidence" value="ECO:0007669"/>
    <property type="project" value="UniProtKB-UniRule"/>
</dbReference>
<dbReference type="RefSeq" id="WP_075585955.1">
    <property type="nucleotide sequence ID" value="NZ_MSYM01000009.1"/>
</dbReference>
<dbReference type="PANTHER" id="PTHR44119">
    <property type="entry name" value="MAGNESIUM-CHELATASE SUBUNIT CHLH, CHLOROPLASTIC"/>
    <property type="match status" value="1"/>
</dbReference>
<proteinExistence type="predicted"/>
<dbReference type="Proteomes" id="UP000185911">
    <property type="component" value="Unassembled WGS sequence"/>
</dbReference>
<evidence type="ECO:0000256" key="1">
    <source>
        <dbReference type="NCBIfam" id="TIGR02257"/>
    </source>
</evidence>
<dbReference type="InterPro" id="IPR003672">
    <property type="entry name" value="CobN/Mg_chltase"/>
</dbReference>
<reference evidence="3 4" key="1">
    <citation type="submission" date="2017-01" db="EMBL/GenBank/DDBJ databases">
        <title>Genome sequence of Rhodoferax antarcticus ANT.BR, a psychrophilic purple nonsulfur bacterium from an Antarctic microbial mat.</title>
        <authorList>
            <person name="Baker J."/>
            <person name="Riester C."/>
            <person name="Skinner B."/>
            <person name="Newell A."/>
            <person name="Swingley W."/>
            <person name="Madigan M."/>
            <person name="Jung D."/>
            <person name="Asao M."/>
            <person name="Chen M."/>
            <person name="Loughlin P."/>
            <person name="Pan H."/>
            <person name="Lin S."/>
            <person name="Li N."/>
            <person name="Shaw J."/>
            <person name="Prado M."/>
            <person name="Sherman C."/>
            <person name="Li X."/>
            <person name="Tang J."/>
            <person name="Blankenship R."/>
            <person name="Zhao T."/>
            <person name="Touchman J."/>
            <person name="Sattley M."/>
        </authorList>
    </citation>
    <scope>NUCLEOTIDE SEQUENCE [LARGE SCALE GENOMIC DNA]</scope>
    <source>
        <strain evidence="3 4">ANT.BR</strain>
    </source>
</reference>
<keyword evidence="3" id="KW-0436">Ligase</keyword>
<dbReference type="Pfam" id="PF02514">
    <property type="entry name" value="CobN-Mg_chel"/>
    <property type="match status" value="1"/>
</dbReference>
<dbReference type="GO" id="GO:0009236">
    <property type="term" value="P:cobalamin biosynthetic process"/>
    <property type="evidence" value="ECO:0007669"/>
    <property type="project" value="UniProtKB-UniRule"/>
</dbReference>
<gene>
    <name evidence="3" type="primary">cobN</name>
    <name evidence="3" type="ORF">BLL52_1515</name>
</gene>
<organism evidence="3 4">
    <name type="scientific">Rhodoferax antarcticus ANT.BR</name>
    <dbReference type="NCBI Taxonomy" id="1111071"/>
    <lineage>
        <taxon>Bacteria</taxon>
        <taxon>Pseudomonadati</taxon>
        <taxon>Pseudomonadota</taxon>
        <taxon>Betaproteobacteria</taxon>
        <taxon>Burkholderiales</taxon>
        <taxon>Comamonadaceae</taxon>
        <taxon>Rhodoferax</taxon>
    </lineage>
</organism>
<dbReference type="NCBIfam" id="TIGR02257">
    <property type="entry name" value="cobalto_cobN"/>
    <property type="match status" value="1"/>
</dbReference>